<gene>
    <name evidence="2" type="ORF">LPJ61_002631</name>
</gene>
<feature type="region of interest" description="Disordered" evidence="1">
    <location>
        <begin position="103"/>
        <end position="123"/>
    </location>
</feature>
<protein>
    <submittedName>
        <fullName evidence="2">Uncharacterized protein</fullName>
    </submittedName>
</protein>
<proteinExistence type="predicted"/>
<feature type="region of interest" description="Disordered" evidence="1">
    <location>
        <begin position="23"/>
        <end position="56"/>
    </location>
</feature>
<comment type="caution">
    <text evidence="2">The sequence shown here is derived from an EMBL/GenBank/DDBJ whole genome shotgun (WGS) entry which is preliminary data.</text>
</comment>
<dbReference type="EMBL" id="JANBOI010000352">
    <property type="protein sequence ID" value="KAJ1731235.1"/>
    <property type="molecule type" value="Genomic_DNA"/>
</dbReference>
<feature type="non-terminal residue" evidence="2">
    <location>
        <position position="1"/>
    </location>
</feature>
<accession>A0A9W7YFE3</accession>
<evidence type="ECO:0000256" key="1">
    <source>
        <dbReference type="SAM" id="MobiDB-lite"/>
    </source>
</evidence>
<dbReference type="OrthoDB" id="9944568at2759"/>
<evidence type="ECO:0000313" key="2">
    <source>
        <dbReference type="EMBL" id="KAJ1731235.1"/>
    </source>
</evidence>
<dbReference type="AlphaFoldDB" id="A0A9W7YFE3"/>
<evidence type="ECO:0000313" key="3">
    <source>
        <dbReference type="Proteomes" id="UP001143981"/>
    </source>
</evidence>
<name>A0A9W7YFE3_9FUNG</name>
<reference evidence="2" key="1">
    <citation type="submission" date="2022-07" db="EMBL/GenBank/DDBJ databases">
        <title>Phylogenomic reconstructions and comparative analyses of Kickxellomycotina fungi.</title>
        <authorList>
            <person name="Reynolds N.K."/>
            <person name="Stajich J.E."/>
            <person name="Barry K."/>
            <person name="Grigoriev I.V."/>
            <person name="Crous P."/>
            <person name="Smith M.E."/>
        </authorList>
    </citation>
    <scope>NUCLEOTIDE SEQUENCE</scope>
    <source>
        <strain evidence="2">BCRC 34381</strain>
    </source>
</reference>
<dbReference type="Proteomes" id="UP001143981">
    <property type="component" value="Unassembled WGS sequence"/>
</dbReference>
<feature type="compositionally biased region" description="Basic and acidic residues" evidence="1">
    <location>
        <begin position="33"/>
        <end position="56"/>
    </location>
</feature>
<keyword evidence="3" id="KW-1185">Reference proteome</keyword>
<organism evidence="2 3">
    <name type="scientific">Coemansia biformis</name>
    <dbReference type="NCBI Taxonomy" id="1286918"/>
    <lineage>
        <taxon>Eukaryota</taxon>
        <taxon>Fungi</taxon>
        <taxon>Fungi incertae sedis</taxon>
        <taxon>Zoopagomycota</taxon>
        <taxon>Kickxellomycotina</taxon>
        <taxon>Kickxellomycetes</taxon>
        <taxon>Kickxellales</taxon>
        <taxon>Kickxellaceae</taxon>
        <taxon>Coemansia</taxon>
    </lineage>
</organism>
<sequence length="123" mass="12393">NVSVATTRTPTAESSALAAAIEHAMQGSGGANHGRDHAGHSHSHDHDHGLSLAAEREGSIVSRVEIAPTGIVSPHRGSQTTIGPCLLACRDGQCMPSSCCPGEAPIKVVPGPGPGPASRGDHQ</sequence>